<evidence type="ECO:0000256" key="2">
    <source>
        <dbReference type="ARBA" id="ARBA00009272"/>
    </source>
</evidence>
<dbReference type="AlphaFoldDB" id="A0A1M6KJH7"/>
<name>A0A1M6KJH7_9FIRM</name>
<keyword evidence="8" id="KW-1185">Reference proteome</keyword>
<dbReference type="GO" id="GO:0009425">
    <property type="term" value="C:bacterial-type flagellum basal body"/>
    <property type="evidence" value="ECO:0007669"/>
    <property type="project" value="UniProtKB-SubCell"/>
</dbReference>
<evidence type="ECO:0000256" key="6">
    <source>
        <dbReference type="SAM" id="Coils"/>
    </source>
</evidence>
<evidence type="ECO:0000256" key="3">
    <source>
        <dbReference type="ARBA" id="ARBA00023143"/>
    </source>
</evidence>
<sequence>MIERIGANLNLTQRQGTTTNNKGFGYYLQNALKEVNRLEKEADNLTKKLAAGENVDLHDVMIATEKANIALQLTVQVRNKAVEAYNEIMRMQV</sequence>
<dbReference type="GO" id="GO:0071973">
    <property type="term" value="P:bacterial-type flagellum-dependent cell motility"/>
    <property type="evidence" value="ECO:0007669"/>
    <property type="project" value="InterPro"/>
</dbReference>
<evidence type="ECO:0000256" key="4">
    <source>
        <dbReference type="HAMAP-Rule" id="MF_00724"/>
    </source>
</evidence>
<keyword evidence="7" id="KW-0966">Cell projection</keyword>
<organism evidence="7 8">
    <name type="scientific">Anaerobranca californiensis DSM 14826</name>
    <dbReference type="NCBI Taxonomy" id="1120989"/>
    <lineage>
        <taxon>Bacteria</taxon>
        <taxon>Bacillati</taxon>
        <taxon>Bacillota</taxon>
        <taxon>Clostridia</taxon>
        <taxon>Eubacteriales</taxon>
        <taxon>Proteinivoracaceae</taxon>
        <taxon>Anaerobranca</taxon>
    </lineage>
</organism>
<dbReference type="Pfam" id="PF02049">
    <property type="entry name" value="FliE"/>
    <property type="match status" value="1"/>
</dbReference>
<proteinExistence type="inferred from homology"/>
<dbReference type="OrthoDB" id="9812413at2"/>
<dbReference type="PRINTS" id="PR01006">
    <property type="entry name" value="FLGHOOKFLIE"/>
</dbReference>
<dbReference type="InterPro" id="IPR001624">
    <property type="entry name" value="FliE"/>
</dbReference>
<evidence type="ECO:0000313" key="8">
    <source>
        <dbReference type="Proteomes" id="UP000243547"/>
    </source>
</evidence>
<dbReference type="EMBL" id="FRAI01000005">
    <property type="protein sequence ID" value="SHJ59132.1"/>
    <property type="molecule type" value="Genomic_DNA"/>
</dbReference>
<gene>
    <name evidence="4" type="primary">fliE</name>
    <name evidence="7" type="ORF">SAMN02745227_00146</name>
</gene>
<reference evidence="8" key="1">
    <citation type="submission" date="2016-11" db="EMBL/GenBank/DDBJ databases">
        <authorList>
            <person name="Varghese N."/>
            <person name="Submissions S."/>
        </authorList>
    </citation>
    <scope>NUCLEOTIDE SEQUENCE [LARGE SCALE GENOMIC DNA]</scope>
    <source>
        <strain evidence="8">DSM 14826</strain>
    </source>
</reference>
<comment type="subcellular location">
    <subcellularLocation>
        <location evidence="1 4">Bacterial flagellum basal body</location>
    </subcellularLocation>
</comment>
<dbReference type="PANTHER" id="PTHR34653:SF1">
    <property type="entry name" value="FLAGELLAR HOOK-BASAL BODY COMPLEX PROTEIN FLIE"/>
    <property type="match status" value="1"/>
</dbReference>
<dbReference type="STRING" id="1120989.SAMN02745227_00146"/>
<evidence type="ECO:0000313" key="7">
    <source>
        <dbReference type="EMBL" id="SHJ59132.1"/>
    </source>
</evidence>
<accession>A0A1M6KJH7</accession>
<dbReference type="GO" id="GO:0003774">
    <property type="term" value="F:cytoskeletal motor activity"/>
    <property type="evidence" value="ECO:0007669"/>
    <property type="project" value="InterPro"/>
</dbReference>
<keyword evidence="6" id="KW-0175">Coiled coil</keyword>
<dbReference type="RefSeq" id="WP_072905373.1">
    <property type="nucleotide sequence ID" value="NZ_FRAI01000005.1"/>
</dbReference>
<feature type="coiled-coil region" evidence="6">
    <location>
        <begin position="28"/>
        <end position="55"/>
    </location>
</feature>
<keyword evidence="3 4" id="KW-0975">Bacterial flagellum</keyword>
<dbReference type="Proteomes" id="UP000243547">
    <property type="component" value="Unassembled WGS sequence"/>
</dbReference>
<dbReference type="GO" id="GO:0005198">
    <property type="term" value="F:structural molecule activity"/>
    <property type="evidence" value="ECO:0007669"/>
    <property type="project" value="UniProtKB-UniRule"/>
</dbReference>
<evidence type="ECO:0000256" key="1">
    <source>
        <dbReference type="ARBA" id="ARBA00004117"/>
    </source>
</evidence>
<keyword evidence="7" id="KW-0282">Flagellum</keyword>
<dbReference type="HAMAP" id="MF_00724">
    <property type="entry name" value="FliE"/>
    <property type="match status" value="1"/>
</dbReference>
<dbReference type="PANTHER" id="PTHR34653">
    <property type="match status" value="1"/>
</dbReference>
<keyword evidence="7" id="KW-0969">Cilium</keyword>
<evidence type="ECO:0000256" key="5">
    <source>
        <dbReference type="NCBIfam" id="TIGR00205"/>
    </source>
</evidence>
<dbReference type="NCBIfam" id="TIGR00205">
    <property type="entry name" value="fliE"/>
    <property type="match status" value="1"/>
</dbReference>
<comment type="similarity">
    <text evidence="2 4">Belongs to the FliE family.</text>
</comment>
<protein>
    <recommendedName>
        <fullName evidence="4 5">Flagellar hook-basal body complex protein FliE</fullName>
    </recommendedName>
</protein>